<feature type="region of interest" description="Disordered" evidence="1">
    <location>
        <begin position="31"/>
        <end position="90"/>
    </location>
</feature>
<keyword evidence="3" id="KW-1185">Reference proteome</keyword>
<protein>
    <submittedName>
        <fullName evidence="2">Uncharacterized protein</fullName>
    </submittedName>
</protein>
<evidence type="ECO:0000313" key="3">
    <source>
        <dbReference type="Proteomes" id="UP000028990"/>
    </source>
</evidence>
<accession>A0A091DHY7</accession>
<evidence type="ECO:0000256" key="1">
    <source>
        <dbReference type="SAM" id="MobiDB-lite"/>
    </source>
</evidence>
<proteinExistence type="predicted"/>
<reference evidence="2 3" key="1">
    <citation type="submission" date="2013-11" db="EMBL/GenBank/DDBJ databases">
        <title>The Damaraland mole rat (Fukomys damarensis) genome and evolution of African mole rats.</title>
        <authorList>
            <person name="Gladyshev V.N."/>
            <person name="Fang X."/>
        </authorList>
    </citation>
    <scope>NUCLEOTIDE SEQUENCE [LARGE SCALE GENOMIC DNA]</scope>
    <source>
        <tissue evidence="2">Liver</tissue>
    </source>
</reference>
<gene>
    <name evidence="2" type="ORF">H920_06893</name>
</gene>
<dbReference type="Proteomes" id="UP000028990">
    <property type="component" value="Unassembled WGS sequence"/>
</dbReference>
<dbReference type="EMBL" id="KN122248">
    <property type="protein sequence ID" value="KFO31694.1"/>
    <property type="molecule type" value="Genomic_DNA"/>
</dbReference>
<evidence type="ECO:0000313" key="2">
    <source>
        <dbReference type="EMBL" id="KFO31694.1"/>
    </source>
</evidence>
<dbReference type="AlphaFoldDB" id="A0A091DHY7"/>
<name>A0A091DHY7_FUKDA</name>
<sequence length="90" mass="9719">MPHHNLGLGQEPCPLALGAAPSVLPQETLSLQHSAENPGGQITAPLLPRQLPPSESRAVQSEESQEWELTIPGPQEQPKFREHLGSQNDS</sequence>
<organism evidence="2 3">
    <name type="scientific">Fukomys damarensis</name>
    <name type="common">Damaraland mole rat</name>
    <name type="synonym">Cryptomys damarensis</name>
    <dbReference type="NCBI Taxonomy" id="885580"/>
    <lineage>
        <taxon>Eukaryota</taxon>
        <taxon>Metazoa</taxon>
        <taxon>Chordata</taxon>
        <taxon>Craniata</taxon>
        <taxon>Vertebrata</taxon>
        <taxon>Euteleostomi</taxon>
        <taxon>Mammalia</taxon>
        <taxon>Eutheria</taxon>
        <taxon>Euarchontoglires</taxon>
        <taxon>Glires</taxon>
        <taxon>Rodentia</taxon>
        <taxon>Hystricomorpha</taxon>
        <taxon>Bathyergidae</taxon>
        <taxon>Fukomys</taxon>
    </lineage>
</organism>